<comment type="caution">
    <text evidence="3">The sequence shown here is derived from an EMBL/GenBank/DDBJ whole genome shotgun (WGS) entry which is preliminary data.</text>
</comment>
<proteinExistence type="predicted"/>
<name>R5X5R1_9FIRM</name>
<evidence type="ECO:0000256" key="1">
    <source>
        <dbReference type="ARBA" id="ARBA00023118"/>
    </source>
</evidence>
<dbReference type="AlphaFoldDB" id="R5X5R1"/>
<dbReference type="Pfam" id="PF01905">
    <property type="entry name" value="DevR"/>
    <property type="match status" value="1"/>
</dbReference>
<protein>
    <submittedName>
        <fullName evidence="3">CRISPR-associated autoregulator DevR</fullName>
    </submittedName>
</protein>
<dbReference type="InterPro" id="IPR052681">
    <property type="entry name" value="CRISPR-Cas7/Cst2/DevR"/>
</dbReference>
<dbReference type="RefSeq" id="WP_022071462.1">
    <property type="nucleotide sequence ID" value="NZ_HF999326.1"/>
</dbReference>
<evidence type="ECO:0000313" key="4">
    <source>
        <dbReference type="Proteomes" id="UP000017980"/>
    </source>
</evidence>
<reference evidence="3" key="1">
    <citation type="submission" date="2012-11" db="EMBL/GenBank/DDBJ databases">
        <title>Dependencies among metagenomic species, viruses, plasmids and units of genetic variation.</title>
        <authorList>
            <person name="Nielsen H.B."/>
            <person name="Almeida M."/>
            <person name="Juncker A.S."/>
            <person name="Rasmussen S."/>
            <person name="Li J."/>
            <person name="Sunagawa S."/>
            <person name="Plichta D."/>
            <person name="Gautier L."/>
            <person name="Le Chatelier E."/>
            <person name="Peletier E."/>
            <person name="Bonde I."/>
            <person name="Nielsen T."/>
            <person name="Manichanh C."/>
            <person name="Arumugam M."/>
            <person name="Batto J."/>
            <person name="Santos M.B.Q.D."/>
            <person name="Blom N."/>
            <person name="Borruel N."/>
            <person name="Burgdorf K.S."/>
            <person name="Boumezbeur F."/>
            <person name="Casellas F."/>
            <person name="Dore J."/>
            <person name="Guarner F."/>
            <person name="Hansen T."/>
            <person name="Hildebrand F."/>
            <person name="Kaas R.S."/>
            <person name="Kennedy S."/>
            <person name="Kristiansen K."/>
            <person name="Kultima J.R."/>
            <person name="Leonard P."/>
            <person name="Levenez F."/>
            <person name="Lund O."/>
            <person name="Moumen B."/>
            <person name="Le Paslier D."/>
            <person name="Pons N."/>
            <person name="Pedersen O."/>
            <person name="Prifti E."/>
            <person name="Qin J."/>
            <person name="Raes J."/>
            <person name="Tap J."/>
            <person name="Tims S."/>
            <person name="Ussery D.W."/>
            <person name="Yamada T."/>
            <person name="MetaHit consortium"/>
            <person name="Renault P."/>
            <person name="Sicheritz-Ponten T."/>
            <person name="Bork P."/>
            <person name="Wang J."/>
            <person name="Brunak S."/>
            <person name="Ehrlich S.D."/>
        </authorList>
    </citation>
    <scope>NUCLEOTIDE SEQUENCE [LARGE SCALE GENOMIC DNA]</scope>
</reference>
<dbReference type="EMBL" id="CBBD010000035">
    <property type="protein sequence ID" value="CDA10110.1"/>
    <property type="molecule type" value="Genomic_DNA"/>
</dbReference>
<accession>R5X5R1</accession>
<dbReference type="PANTHER" id="PTHR37459">
    <property type="match status" value="1"/>
</dbReference>
<organism evidence="3 4">
    <name type="scientific">Intestinibacter bartlettii CAG:1329</name>
    <dbReference type="NCBI Taxonomy" id="1263063"/>
    <lineage>
        <taxon>Bacteria</taxon>
        <taxon>Bacillati</taxon>
        <taxon>Bacillota</taxon>
        <taxon>Clostridia</taxon>
        <taxon>Peptostreptococcales</taxon>
        <taxon>Peptostreptococcaceae</taxon>
        <taxon>Intestinibacter</taxon>
    </lineage>
</organism>
<comment type="function">
    <text evidence="2">CRISPR (clustered regularly interspaced short palindromic repeat) is an adaptive immune system that provides protection against mobile genetic elements (viruses, transposable elements and conjugative plasmids). CRISPR clusters contain spacers, sequences complementary to antecedent mobile elements, and target invading nucleic acids. CRISPR clusters are transcribed and processed into CRISPR RNA (crRNA).</text>
</comment>
<gene>
    <name evidence="3" type="ORF">BN488_01149</name>
</gene>
<dbReference type="PANTHER" id="PTHR37459:SF1">
    <property type="entry name" value="CRISPR-ASSOCIATED PROTEIN CAS7_CST2_DEVR"/>
    <property type="match status" value="1"/>
</dbReference>
<dbReference type="GO" id="GO:0051607">
    <property type="term" value="P:defense response to virus"/>
    <property type="evidence" value="ECO:0007669"/>
    <property type="project" value="UniProtKB-KW"/>
</dbReference>
<dbReference type="InterPro" id="IPR010154">
    <property type="entry name" value="CRISPR-assoc_Cas7/Cst2/DevR"/>
</dbReference>
<sequence>MNERLSSIEKNDYMWKLEIGMLLDLVAEDLNNEDTLGNVTKSRMIKINEEEVRNAISGNMLSHIFSKNLRALSDTNELCDTCKIFSPMKNGKIKEIDKYLSDSGNKVKNCIIDDICGFMNAGKGNNEKRSKVLNFAWAISKNGTCDTVLYNRVDPTDKNSKAKSEQETIKDEDGKEIKDTTSEANTNKSQNAQMIFYRPIRSSEYAIITQINLSRVAFDDQKQKYVFEDKEIIKSRIKKLLIAYMNTILDIEGAMCSTNMPHLKGVSGVLIEKTSAKQLMSKYSPLNDDYKKVHLNIDLNDEQSTNKLELNNISLAEGREFNNVQEFIKTIDYILDDEYLDFMIERNMKYVKETFKENK</sequence>
<dbReference type="NCBIfam" id="TIGR01875">
    <property type="entry name" value="cas_MJ0381"/>
    <property type="match status" value="1"/>
</dbReference>
<evidence type="ECO:0000256" key="2">
    <source>
        <dbReference type="ARBA" id="ARBA00025626"/>
    </source>
</evidence>
<dbReference type="Proteomes" id="UP000017980">
    <property type="component" value="Unassembled WGS sequence"/>
</dbReference>
<keyword evidence="1" id="KW-0051">Antiviral defense</keyword>
<evidence type="ECO:0000313" key="3">
    <source>
        <dbReference type="EMBL" id="CDA10110.1"/>
    </source>
</evidence>